<comment type="caution">
    <text evidence="2">The sequence shown here is derived from an EMBL/GenBank/DDBJ whole genome shotgun (WGS) entry which is preliminary data.</text>
</comment>
<organism evidence="2 3">
    <name type="scientific">Protopolystoma xenopodis</name>
    <dbReference type="NCBI Taxonomy" id="117903"/>
    <lineage>
        <taxon>Eukaryota</taxon>
        <taxon>Metazoa</taxon>
        <taxon>Spiralia</taxon>
        <taxon>Lophotrochozoa</taxon>
        <taxon>Platyhelminthes</taxon>
        <taxon>Monogenea</taxon>
        <taxon>Polyopisthocotylea</taxon>
        <taxon>Polystomatidea</taxon>
        <taxon>Polystomatidae</taxon>
        <taxon>Protopolystoma</taxon>
    </lineage>
</organism>
<gene>
    <name evidence="2" type="ORF">PXEA_LOCUS2030</name>
</gene>
<dbReference type="Proteomes" id="UP000784294">
    <property type="component" value="Unassembled WGS sequence"/>
</dbReference>
<keyword evidence="3" id="KW-1185">Reference proteome</keyword>
<protein>
    <submittedName>
        <fullName evidence="2">Uncharacterized protein</fullName>
    </submittedName>
</protein>
<feature type="region of interest" description="Disordered" evidence="1">
    <location>
        <begin position="21"/>
        <end position="40"/>
    </location>
</feature>
<feature type="compositionally biased region" description="Low complexity" evidence="1">
    <location>
        <begin position="30"/>
        <end position="40"/>
    </location>
</feature>
<evidence type="ECO:0000313" key="2">
    <source>
        <dbReference type="EMBL" id="VEL08590.1"/>
    </source>
</evidence>
<accession>A0A3S4ZDC8</accession>
<feature type="compositionally biased region" description="Acidic residues" evidence="1">
    <location>
        <begin position="87"/>
        <end position="97"/>
    </location>
</feature>
<feature type="compositionally biased region" description="Basic and acidic residues" evidence="1">
    <location>
        <begin position="98"/>
        <end position="107"/>
    </location>
</feature>
<dbReference type="EMBL" id="CAAALY010004327">
    <property type="protein sequence ID" value="VEL08590.1"/>
    <property type="molecule type" value="Genomic_DNA"/>
</dbReference>
<dbReference type="AlphaFoldDB" id="A0A3S4ZDC8"/>
<evidence type="ECO:0000256" key="1">
    <source>
        <dbReference type="SAM" id="MobiDB-lite"/>
    </source>
</evidence>
<name>A0A3S4ZDC8_9PLAT</name>
<evidence type="ECO:0000313" key="3">
    <source>
        <dbReference type="Proteomes" id="UP000784294"/>
    </source>
</evidence>
<sequence>MPNGLLRYDNSLDSRRQLEQLSSGLHQGRTTRTSFSRSLTSPHFPSYAIGGLEAANQLSIISEGLRLREPSAYKARKQLVADADERVDEVDEEEEEVADRFRESWAT</sequence>
<proteinExistence type="predicted"/>
<reference evidence="2" key="1">
    <citation type="submission" date="2018-11" db="EMBL/GenBank/DDBJ databases">
        <authorList>
            <consortium name="Pathogen Informatics"/>
        </authorList>
    </citation>
    <scope>NUCLEOTIDE SEQUENCE</scope>
</reference>
<feature type="region of interest" description="Disordered" evidence="1">
    <location>
        <begin position="87"/>
        <end position="107"/>
    </location>
</feature>